<name>A0A8W8LHM7_MAGGI</name>
<evidence type="ECO:0000313" key="2">
    <source>
        <dbReference type="EnsemblMetazoa" id="G27540.7:cds"/>
    </source>
</evidence>
<protein>
    <recommendedName>
        <fullName evidence="4">C-type lectin domain-containing protein</fullName>
    </recommendedName>
</protein>
<evidence type="ECO:0000313" key="3">
    <source>
        <dbReference type="Proteomes" id="UP000005408"/>
    </source>
</evidence>
<dbReference type="AlphaFoldDB" id="A0A8W8LHM7"/>
<organism evidence="2 3">
    <name type="scientific">Magallana gigas</name>
    <name type="common">Pacific oyster</name>
    <name type="synonym">Crassostrea gigas</name>
    <dbReference type="NCBI Taxonomy" id="29159"/>
    <lineage>
        <taxon>Eukaryota</taxon>
        <taxon>Metazoa</taxon>
        <taxon>Spiralia</taxon>
        <taxon>Lophotrochozoa</taxon>
        <taxon>Mollusca</taxon>
        <taxon>Bivalvia</taxon>
        <taxon>Autobranchia</taxon>
        <taxon>Pteriomorphia</taxon>
        <taxon>Ostreida</taxon>
        <taxon>Ostreoidea</taxon>
        <taxon>Ostreidae</taxon>
        <taxon>Magallana</taxon>
    </lineage>
</organism>
<evidence type="ECO:0000256" key="1">
    <source>
        <dbReference type="SAM" id="Phobius"/>
    </source>
</evidence>
<dbReference type="EnsemblMetazoa" id="G27540.7">
    <property type="protein sequence ID" value="G27540.7:cds"/>
    <property type="gene ID" value="G27540"/>
</dbReference>
<dbReference type="SUPFAM" id="SSF56436">
    <property type="entry name" value="C-type lectin-like"/>
    <property type="match status" value="1"/>
</dbReference>
<reference evidence="2" key="1">
    <citation type="submission" date="2022-08" db="UniProtKB">
        <authorList>
            <consortium name="EnsemblMetazoa"/>
        </authorList>
    </citation>
    <scope>IDENTIFICATION</scope>
    <source>
        <strain evidence="2">05x7-T-G4-1.051#20</strain>
    </source>
</reference>
<accession>A0A8W8LHM7</accession>
<keyword evidence="1" id="KW-0812">Transmembrane</keyword>
<keyword evidence="1" id="KW-0472">Membrane</keyword>
<feature type="transmembrane region" description="Helical" evidence="1">
    <location>
        <begin position="346"/>
        <end position="371"/>
    </location>
</feature>
<keyword evidence="3" id="KW-1185">Reference proteome</keyword>
<dbReference type="InterPro" id="IPR016187">
    <property type="entry name" value="CTDL_fold"/>
</dbReference>
<evidence type="ECO:0008006" key="4">
    <source>
        <dbReference type="Google" id="ProtNLM"/>
    </source>
</evidence>
<keyword evidence="1" id="KW-1133">Transmembrane helix</keyword>
<dbReference type="Proteomes" id="UP000005408">
    <property type="component" value="Unassembled WGS sequence"/>
</dbReference>
<sequence>MDQVFVIVFASLCFIPICFLQRITVEGYFGLVRKISYEIFDLEANVPEAFDYCKANGMGSPNASPFTYMYVRARLLEYGWPQNRPLLTPIYYPSDATSFWYDVHRCVVYRRKDGLLTSWNAIDTCAKIVMDPSSEYVWEPVNCSTRLPFMCNKGHNILFTSNETYVGKQIDRNVTGVVFSVFENKTTPLDCETHCLNAARTCIAVEVLQINESYWVCTAAQIHFQEFIHNNMTVQMIELIPAPDNFTVYVKGLNQSDEVNINNGTTLPSATNFTEDSLRCNFNYNFPTTTLAPNCSCVCSFHNYTDAELQAWIDKLKSELLLNKRALSSNARKKISASDPRASSQAIGSLGALVIVTFIGIIVIPDIPLILKQIKHLSKRSVFVLTDFSISIPKSALPDATAIGPQITKLYNISTVFLEK</sequence>
<proteinExistence type="predicted"/>